<accession>A0A8S5S742</accession>
<protein>
    <submittedName>
        <fullName evidence="1">Uncharacterized protein</fullName>
    </submittedName>
</protein>
<name>A0A8S5S742_9CAUD</name>
<organism evidence="1">
    <name type="scientific">Siphoviridae sp. ctBrh2</name>
    <dbReference type="NCBI Taxonomy" id="2827804"/>
    <lineage>
        <taxon>Viruses</taxon>
        <taxon>Duplodnaviria</taxon>
        <taxon>Heunggongvirae</taxon>
        <taxon>Uroviricota</taxon>
        <taxon>Caudoviricetes</taxon>
    </lineage>
</organism>
<reference evidence="1" key="1">
    <citation type="journal article" date="2021" name="Proc. Natl. Acad. Sci. U.S.A.">
        <title>A Catalog of Tens of Thousands of Viruses from Human Metagenomes Reveals Hidden Associations with Chronic Diseases.</title>
        <authorList>
            <person name="Tisza M.J."/>
            <person name="Buck C.B."/>
        </authorList>
    </citation>
    <scope>NUCLEOTIDE SEQUENCE</scope>
    <source>
        <strain evidence="1">CtBrh2</strain>
    </source>
</reference>
<proteinExistence type="predicted"/>
<evidence type="ECO:0000313" key="1">
    <source>
        <dbReference type="EMBL" id="DAF46853.1"/>
    </source>
</evidence>
<sequence length="47" mass="5405">MTAPFSSFRMSMVSKMSWGNTPMEMKMNIGQLEKHLKKIAKNRSQEG</sequence>
<dbReference type="EMBL" id="BK032545">
    <property type="protein sequence ID" value="DAF46853.1"/>
    <property type="molecule type" value="Genomic_DNA"/>
</dbReference>